<sequence length="286" mass="31169">MSLLSATSKNVTSVAAGSLDRQSPSPGTTPPGQKKHHDNIANDIDGYICANLEHFFTAFFENKPWASAVEQKIQAATEEGLGLGQAPQSRDSCEAFGIAQDPDRIATMIVGYMLMSHVELGVGDLVREDDQGKSSASEPWEYAIKMKWSPAGERSEAEMLGLVKQRNPRGVLIDLDVAKKVSESWKQFDGVGTPPFKVIGVLQACLPDNSHTYRHDLESFFYTFLFLATCERPVASGRTSSTPCQERFSLSGSMADRSTRHGARRTTWTPPTLIASSPSSRPNSIG</sequence>
<dbReference type="PANTHER" id="PTHR38248">
    <property type="entry name" value="FUNK1 6"/>
    <property type="match status" value="1"/>
</dbReference>
<dbReference type="PANTHER" id="PTHR38248:SF2">
    <property type="entry name" value="FUNK1 11"/>
    <property type="match status" value="1"/>
</dbReference>
<dbReference type="AlphaFoldDB" id="A0A8H6KER0"/>
<accession>A0A8H6KER0</accession>
<feature type="compositionally biased region" description="Polar residues" evidence="1">
    <location>
        <begin position="238"/>
        <end position="252"/>
    </location>
</feature>
<reference evidence="3" key="1">
    <citation type="journal article" date="2020" name="Phytopathology">
        <title>Genome Sequence Resources of Colletotrichum truncatum, C. plurivorum, C. musicola, and C. sojae: Four Species Pathogenic to Soybean (Glycine max).</title>
        <authorList>
            <person name="Rogerio F."/>
            <person name="Boufleur T.R."/>
            <person name="Ciampi-Guillardi M."/>
            <person name="Sukno S.A."/>
            <person name="Thon M.R."/>
            <person name="Massola Junior N.S."/>
            <person name="Baroncelli R."/>
        </authorList>
    </citation>
    <scope>NUCLEOTIDE SEQUENCE</scope>
    <source>
        <strain evidence="3">LFN0074</strain>
    </source>
</reference>
<evidence type="ECO:0000313" key="4">
    <source>
        <dbReference type="Proteomes" id="UP000639643"/>
    </source>
</evidence>
<evidence type="ECO:0000259" key="2">
    <source>
        <dbReference type="Pfam" id="PF17667"/>
    </source>
</evidence>
<keyword evidence="4" id="KW-1185">Reference proteome</keyword>
<feature type="region of interest" description="Disordered" evidence="1">
    <location>
        <begin position="1"/>
        <end position="39"/>
    </location>
</feature>
<name>A0A8H6KER0_9PEZI</name>
<feature type="compositionally biased region" description="Polar residues" evidence="1">
    <location>
        <begin position="266"/>
        <end position="286"/>
    </location>
</feature>
<evidence type="ECO:0000256" key="1">
    <source>
        <dbReference type="SAM" id="MobiDB-lite"/>
    </source>
</evidence>
<dbReference type="EMBL" id="WIGM01000296">
    <property type="protein sequence ID" value="KAF6829975.1"/>
    <property type="molecule type" value="Genomic_DNA"/>
</dbReference>
<evidence type="ECO:0000313" key="3">
    <source>
        <dbReference type="EMBL" id="KAF6829975.1"/>
    </source>
</evidence>
<feature type="domain" description="Fungal-type protein kinase" evidence="2">
    <location>
        <begin position="166"/>
        <end position="226"/>
    </location>
</feature>
<gene>
    <name evidence="3" type="ORF">CMUS01_07943</name>
</gene>
<dbReference type="OrthoDB" id="5139907at2759"/>
<feature type="region of interest" description="Disordered" evidence="1">
    <location>
        <begin position="238"/>
        <end position="286"/>
    </location>
</feature>
<proteinExistence type="predicted"/>
<organism evidence="3 4">
    <name type="scientific">Colletotrichum musicola</name>
    <dbReference type="NCBI Taxonomy" id="2175873"/>
    <lineage>
        <taxon>Eukaryota</taxon>
        <taxon>Fungi</taxon>
        <taxon>Dikarya</taxon>
        <taxon>Ascomycota</taxon>
        <taxon>Pezizomycotina</taxon>
        <taxon>Sordariomycetes</taxon>
        <taxon>Hypocreomycetidae</taxon>
        <taxon>Glomerellales</taxon>
        <taxon>Glomerellaceae</taxon>
        <taxon>Colletotrichum</taxon>
        <taxon>Colletotrichum orchidearum species complex</taxon>
    </lineage>
</organism>
<dbReference type="InterPro" id="IPR040976">
    <property type="entry name" value="Pkinase_fungal"/>
</dbReference>
<dbReference type="Pfam" id="PF17667">
    <property type="entry name" value="Pkinase_fungal"/>
    <property type="match status" value="1"/>
</dbReference>
<feature type="compositionally biased region" description="Polar residues" evidence="1">
    <location>
        <begin position="1"/>
        <end position="26"/>
    </location>
</feature>
<comment type="caution">
    <text evidence="3">The sequence shown here is derived from an EMBL/GenBank/DDBJ whole genome shotgun (WGS) entry which is preliminary data.</text>
</comment>
<dbReference type="Proteomes" id="UP000639643">
    <property type="component" value="Unassembled WGS sequence"/>
</dbReference>
<protein>
    <recommendedName>
        <fullName evidence="2">Fungal-type protein kinase domain-containing protein</fullName>
    </recommendedName>
</protein>